<dbReference type="Proteomes" id="UP001500227">
    <property type="component" value="Unassembled WGS sequence"/>
</dbReference>
<gene>
    <name evidence="1" type="ORF">GCM10023337_18700</name>
</gene>
<protein>
    <submittedName>
        <fullName evidence="1">Uncharacterized protein</fullName>
    </submittedName>
</protein>
<organism evidence="1 2">
    <name type="scientific">Paenalcaligenes hermetiae</name>
    <dbReference type="NCBI Taxonomy" id="1157987"/>
    <lineage>
        <taxon>Bacteria</taxon>
        <taxon>Pseudomonadati</taxon>
        <taxon>Pseudomonadota</taxon>
        <taxon>Betaproteobacteria</taxon>
        <taxon>Burkholderiales</taxon>
        <taxon>Alcaligenaceae</taxon>
        <taxon>Paenalcaligenes</taxon>
    </lineage>
</organism>
<reference evidence="2" key="1">
    <citation type="journal article" date="2019" name="Int. J. Syst. Evol. Microbiol.">
        <title>The Global Catalogue of Microorganisms (GCM) 10K type strain sequencing project: providing services to taxonomists for standard genome sequencing and annotation.</title>
        <authorList>
            <consortium name="The Broad Institute Genomics Platform"/>
            <consortium name="The Broad Institute Genome Sequencing Center for Infectious Disease"/>
            <person name="Wu L."/>
            <person name="Ma J."/>
        </authorList>
    </citation>
    <scope>NUCLEOTIDE SEQUENCE [LARGE SCALE GENOMIC DNA]</scope>
    <source>
        <strain evidence="2">JCM 18423</strain>
    </source>
</reference>
<proteinExistence type="predicted"/>
<name>A0ABP9MAM2_9BURK</name>
<evidence type="ECO:0000313" key="2">
    <source>
        <dbReference type="Proteomes" id="UP001500227"/>
    </source>
</evidence>
<sequence length="171" mass="19441">MNTHNLFDRSKGTWFKAEDWETLTTGLPVYRGFSRPLTEDKMTIYAPVNRQPKNIPVPAHHRIDAWFTQQFGIPFRSRAVYGTGSLDKAQEHAGEAGEVALIRPNGDFSFCWSPNCYDLYGEYAMLDSDEQIEAMLEKLAFRAEALEQAIMSGYEIMLAADSFTVERVCTI</sequence>
<keyword evidence="2" id="KW-1185">Reference proteome</keyword>
<accession>A0ABP9MAM2</accession>
<evidence type="ECO:0000313" key="1">
    <source>
        <dbReference type="EMBL" id="GAA5092027.1"/>
    </source>
</evidence>
<comment type="caution">
    <text evidence="1">The sequence shown here is derived from an EMBL/GenBank/DDBJ whole genome shotgun (WGS) entry which is preliminary data.</text>
</comment>
<dbReference type="RefSeq" id="WP_260648833.1">
    <property type="nucleotide sequence ID" value="NZ_BAABKD010000011.1"/>
</dbReference>
<dbReference type="EMBL" id="BAABKD010000011">
    <property type="protein sequence ID" value="GAA5092027.1"/>
    <property type="molecule type" value="Genomic_DNA"/>
</dbReference>